<evidence type="ECO:0000313" key="1">
    <source>
        <dbReference type="EMBL" id="SCJ38943.1"/>
    </source>
</evidence>
<proteinExistence type="predicted"/>
<accession>A0A1C6G116</accession>
<name>A0A1C6G116_9FIRM</name>
<reference evidence="1" key="1">
    <citation type="submission" date="2015-09" db="EMBL/GenBank/DDBJ databases">
        <authorList>
            <consortium name="Pathogen Informatics"/>
        </authorList>
    </citation>
    <scope>NUCLEOTIDE SEQUENCE</scope>
    <source>
        <strain evidence="1">2789STDY5834896</strain>
    </source>
</reference>
<dbReference type="EMBL" id="FMHG01000001">
    <property type="protein sequence ID" value="SCJ38943.1"/>
    <property type="molecule type" value="Genomic_DNA"/>
</dbReference>
<sequence length="67" mass="7560">MSYREVKELTTEQIIKMYTATYGETPKGKSLEIFKLCVDCITAAYDEGFTDGLKAAAEREDKGEDEQ</sequence>
<protein>
    <submittedName>
        <fullName evidence="1">Uncharacterized protein</fullName>
    </submittedName>
</protein>
<dbReference type="AlphaFoldDB" id="A0A1C6G116"/>
<gene>
    <name evidence="1" type="ORF">SAMEA3545359_00184</name>
</gene>
<organism evidence="1">
    <name type="scientific">uncultured Anaerotruncus sp</name>
    <dbReference type="NCBI Taxonomy" id="905011"/>
    <lineage>
        <taxon>Bacteria</taxon>
        <taxon>Bacillati</taxon>
        <taxon>Bacillota</taxon>
        <taxon>Clostridia</taxon>
        <taxon>Eubacteriales</taxon>
        <taxon>Oscillospiraceae</taxon>
        <taxon>Anaerotruncus</taxon>
        <taxon>environmental samples</taxon>
    </lineage>
</organism>